<comment type="caution">
    <text evidence="3">The sequence shown here is derived from an EMBL/GenBank/DDBJ whole genome shotgun (WGS) entry which is preliminary data.</text>
</comment>
<protein>
    <submittedName>
        <fullName evidence="3">Thermonuclease family protein</fullName>
    </submittedName>
</protein>
<dbReference type="Proteomes" id="UP000634206">
    <property type="component" value="Unassembled WGS sequence"/>
</dbReference>
<dbReference type="Pfam" id="PF00565">
    <property type="entry name" value="SNase"/>
    <property type="match status" value="1"/>
</dbReference>
<dbReference type="InterPro" id="IPR035437">
    <property type="entry name" value="SNase_OB-fold_sf"/>
</dbReference>
<gene>
    <name evidence="3" type="ORF">JIN83_13750</name>
</gene>
<dbReference type="Gene3D" id="2.40.50.90">
    <property type="match status" value="1"/>
</dbReference>
<dbReference type="SMART" id="SM00318">
    <property type="entry name" value="SNc"/>
    <property type="match status" value="1"/>
</dbReference>
<evidence type="ECO:0000313" key="3">
    <source>
        <dbReference type="EMBL" id="MBK1856032.1"/>
    </source>
</evidence>
<dbReference type="SUPFAM" id="SSF50199">
    <property type="entry name" value="Staphylococcal nuclease"/>
    <property type="match status" value="1"/>
</dbReference>
<dbReference type="EMBL" id="JAENIG010000009">
    <property type="protein sequence ID" value="MBK1856032.1"/>
    <property type="molecule type" value="Genomic_DNA"/>
</dbReference>
<feature type="signal peptide" evidence="1">
    <location>
        <begin position="1"/>
        <end position="26"/>
    </location>
</feature>
<reference evidence="3" key="1">
    <citation type="submission" date="2021-01" db="EMBL/GenBank/DDBJ databases">
        <title>Modified the classification status of verrucomicrobia.</title>
        <authorList>
            <person name="Feng X."/>
        </authorList>
    </citation>
    <scope>NUCLEOTIDE SEQUENCE</scope>
    <source>
        <strain evidence="3">5K15</strain>
    </source>
</reference>
<dbReference type="PROSITE" id="PS50830">
    <property type="entry name" value="TNASE_3"/>
    <property type="match status" value="1"/>
</dbReference>
<keyword evidence="4" id="KW-1185">Reference proteome</keyword>
<sequence>MWKFARIVIQTVLLAGLSTAHLSAKAANPFTVYKNCKLMKGNGNDGDSFSVAAPNPANQKGKPIEMVVRLYGVDCMETNDRADYMKARLTDQGLYFGMHGIDDGRNKFAKRIKLGKDATAFTKRSLQRPFTVITQNAPAMGQRPGRVYAYIITHGGGDLGKLLVRNGLARVYGKVDARSDDEAPYQYLEELKMEEMHAINQKKGGWRETDWKVFIAERSQYSKHVGKLFINRLKNNAFNAAIIAQRAEVNLKIAQALLDGLKDGPYKNEKDLEKRVKGVGPKTAEKLGEILLFD</sequence>
<evidence type="ECO:0000259" key="2">
    <source>
        <dbReference type="PROSITE" id="PS50830"/>
    </source>
</evidence>
<name>A0AAE2V8U2_9BACT</name>
<accession>A0AAE2V8U2</accession>
<evidence type="ECO:0000313" key="4">
    <source>
        <dbReference type="Proteomes" id="UP000634206"/>
    </source>
</evidence>
<feature type="domain" description="TNase-like" evidence="2">
    <location>
        <begin position="45"/>
        <end position="208"/>
    </location>
</feature>
<dbReference type="InterPro" id="IPR016071">
    <property type="entry name" value="Staphylococal_nuclease_OB-fold"/>
</dbReference>
<dbReference type="AlphaFoldDB" id="A0AAE2V8U2"/>
<dbReference type="RefSeq" id="WP_309490645.1">
    <property type="nucleotide sequence ID" value="NZ_JAENIG010000009.1"/>
</dbReference>
<organism evidence="3 4">
    <name type="scientific">Oceaniferula flava</name>
    <dbReference type="NCBI Taxonomy" id="2800421"/>
    <lineage>
        <taxon>Bacteria</taxon>
        <taxon>Pseudomonadati</taxon>
        <taxon>Verrucomicrobiota</taxon>
        <taxon>Verrucomicrobiia</taxon>
        <taxon>Verrucomicrobiales</taxon>
        <taxon>Verrucomicrobiaceae</taxon>
        <taxon>Oceaniferula</taxon>
    </lineage>
</organism>
<keyword evidence="1" id="KW-0732">Signal</keyword>
<feature type="chain" id="PRO_5041899320" evidence="1">
    <location>
        <begin position="27"/>
        <end position="294"/>
    </location>
</feature>
<proteinExistence type="predicted"/>
<evidence type="ECO:0000256" key="1">
    <source>
        <dbReference type="SAM" id="SignalP"/>
    </source>
</evidence>